<proteinExistence type="predicted"/>
<organism evidence="2 3">
    <name type="scientific">Steinernema hermaphroditum</name>
    <dbReference type="NCBI Taxonomy" id="289476"/>
    <lineage>
        <taxon>Eukaryota</taxon>
        <taxon>Metazoa</taxon>
        <taxon>Ecdysozoa</taxon>
        <taxon>Nematoda</taxon>
        <taxon>Chromadorea</taxon>
        <taxon>Rhabditida</taxon>
        <taxon>Tylenchina</taxon>
        <taxon>Panagrolaimomorpha</taxon>
        <taxon>Strongyloidoidea</taxon>
        <taxon>Steinernematidae</taxon>
        <taxon>Steinernema</taxon>
    </lineage>
</organism>
<evidence type="ECO:0000313" key="3">
    <source>
        <dbReference type="Proteomes" id="UP001175271"/>
    </source>
</evidence>
<reference evidence="2" key="1">
    <citation type="submission" date="2023-06" db="EMBL/GenBank/DDBJ databases">
        <title>Genomic analysis of the entomopathogenic nematode Steinernema hermaphroditum.</title>
        <authorList>
            <person name="Schwarz E.M."/>
            <person name="Heppert J.K."/>
            <person name="Baniya A."/>
            <person name="Schwartz H.T."/>
            <person name="Tan C.-H."/>
            <person name="Antoshechkin I."/>
            <person name="Sternberg P.W."/>
            <person name="Goodrich-Blair H."/>
            <person name="Dillman A.R."/>
        </authorList>
    </citation>
    <scope>NUCLEOTIDE SEQUENCE</scope>
    <source>
        <strain evidence="2">PS9179</strain>
        <tissue evidence="2">Whole animal</tissue>
    </source>
</reference>
<sequence length="84" mass="9291">MTFVCDGASPVSSIRTLLEDSPSRFRSSVATRQRLKGQCSPRAPPKKTPVAGSELRRRRRGVAKKALAAHFLFGTADIARRRRP</sequence>
<dbReference type="Proteomes" id="UP001175271">
    <property type="component" value="Unassembled WGS sequence"/>
</dbReference>
<dbReference type="AlphaFoldDB" id="A0AA39IJ41"/>
<feature type="region of interest" description="Disordered" evidence="1">
    <location>
        <begin position="25"/>
        <end position="59"/>
    </location>
</feature>
<gene>
    <name evidence="2" type="ORF">QR680_009116</name>
</gene>
<evidence type="ECO:0000256" key="1">
    <source>
        <dbReference type="SAM" id="MobiDB-lite"/>
    </source>
</evidence>
<evidence type="ECO:0000313" key="2">
    <source>
        <dbReference type="EMBL" id="KAK0425272.1"/>
    </source>
</evidence>
<dbReference type="EMBL" id="JAUCMV010000001">
    <property type="protein sequence ID" value="KAK0425272.1"/>
    <property type="molecule type" value="Genomic_DNA"/>
</dbReference>
<comment type="caution">
    <text evidence="2">The sequence shown here is derived from an EMBL/GenBank/DDBJ whole genome shotgun (WGS) entry which is preliminary data.</text>
</comment>
<name>A0AA39IJ41_9BILA</name>
<accession>A0AA39IJ41</accession>
<protein>
    <submittedName>
        <fullName evidence="2">Uncharacterized protein</fullName>
    </submittedName>
</protein>
<keyword evidence="3" id="KW-1185">Reference proteome</keyword>